<name>A0ABU8BKQ0_9BRAD</name>
<dbReference type="RefSeq" id="WP_334486929.1">
    <property type="nucleotide sequence ID" value="NZ_JAZHRV010000001.1"/>
</dbReference>
<dbReference type="EMBL" id="JAZHRV010000001">
    <property type="protein sequence ID" value="MEH2559141.1"/>
    <property type="molecule type" value="Genomic_DNA"/>
</dbReference>
<protein>
    <submittedName>
        <fullName evidence="1">Uncharacterized protein</fullName>
    </submittedName>
</protein>
<keyword evidence="2" id="KW-1185">Reference proteome</keyword>
<organism evidence="1 2">
    <name type="scientific">Bradyrhizobium algeriense</name>
    <dbReference type="NCBI Taxonomy" id="634784"/>
    <lineage>
        <taxon>Bacteria</taxon>
        <taxon>Pseudomonadati</taxon>
        <taxon>Pseudomonadota</taxon>
        <taxon>Alphaproteobacteria</taxon>
        <taxon>Hyphomicrobiales</taxon>
        <taxon>Nitrobacteraceae</taxon>
        <taxon>Bradyrhizobium</taxon>
    </lineage>
</organism>
<evidence type="ECO:0000313" key="2">
    <source>
        <dbReference type="Proteomes" id="UP001364224"/>
    </source>
</evidence>
<comment type="caution">
    <text evidence="1">The sequence shown here is derived from an EMBL/GenBank/DDBJ whole genome shotgun (WGS) entry which is preliminary data.</text>
</comment>
<gene>
    <name evidence="1" type="ORF">V1286_006670</name>
</gene>
<evidence type="ECO:0000313" key="1">
    <source>
        <dbReference type="EMBL" id="MEH2559141.1"/>
    </source>
</evidence>
<dbReference type="InterPro" id="IPR045390">
    <property type="entry name" value="ABC-3C_MC3"/>
</dbReference>
<sequence>MADSLVSSSSLSEIEIVQNPALGAFAIWRFGLGFQSEDSRPASFLLTFLVLPLVLHRPTLAIINSTQRASGLALFAAKLGQERENLLAVHERALALRRLTLQSIAMGTAQRLLTLDYAATTIRANSPESSVRKPVLPERIKGFSGAPEKVGYWFSKLGLHQITSTLAVEF</sequence>
<accession>A0ABU8BKQ0</accession>
<proteinExistence type="predicted"/>
<dbReference type="Pfam" id="PF20131">
    <property type="entry name" value="MC3"/>
    <property type="match status" value="1"/>
</dbReference>
<reference evidence="1 2" key="1">
    <citation type="submission" date="2024-02" db="EMBL/GenBank/DDBJ databases">
        <title>Adaptive strategies in a cosmopolitan and abundant soil bacterium.</title>
        <authorList>
            <person name="Carini P."/>
        </authorList>
    </citation>
    <scope>NUCLEOTIDE SEQUENCE [LARGE SCALE GENOMIC DNA]</scope>
    <source>
        <strain evidence="1 2">AZCC 1608</strain>
    </source>
</reference>
<dbReference type="Proteomes" id="UP001364224">
    <property type="component" value="Unassembled WGS sequence"/>
</dbReference>